<dbReference type="CDD" id="cd03216">
    <property type="entry name" value="ABC_Carb_Monos_I"/>
    <property type="match status" value="1"/>
</dbReference>
<dbReference type="OrthoDB" id="3651648at2"/>
<feature type="domain" description="ABC transporter" evidence="5">
    <location>
        <begin position="12"/>
        <end position="256"/>
    </location>
</feature>
<sequence length="511" mass="55375">MSEHVVSAGPRVAVSSLTKTFPGTVALRDVDLEIRAGEIHALVGGNGSGKSTLIKILSGVYQGDPGGVVRIGDVVVDAESMTPEVARGAGVHVVHQDLGIFLDLSVAENMALGSEYDRHKVGAIDWRALNQRTRDLIKRFEIDARPSTLLRELSQGARTQVAIARALQLQGEDPGGLLILDEPTASLPEHEVSLLLDQLRRYASNGQAILYVSHRLDEIIAISDKVSALRDGVLVGTFDTSDLDENGLIQLILGKSLETTTLEKRPPGNVVLGADRVAVGPLREVSFDIREGEVVGIAGLLGSGRSELLRCIFGDIPARRGSLRLDGREFRPREAKDAIRAGIALVPENRVQEAAFLDHPIADNIAIPAISRYWRRGRISRRDIDRAGAAGMKKFLVKATNERAHLATLSGGNQQKVVLARWLSLRPRLLLLDEPTQGVDVGARSEIYQLIRRATTDGAAALVVASDFEELAQVCDRVLVLRRGELACELTGDDVNAHKITQMTHRIGDTE</sequence>
<evidence type="ECO:0000256" key="3">
    <source>
        <dbReference type="ARBA" id="ARBA00022741"/>
    </source>
</evidence>
<feature type="domain" description="ABC transporter" evidence="5">
    <location>
        <begin position="257"/>
        <end position="508"/>
    </location>
</feature>
<dbReference type="PANTHER" id="PTHR43790:SF9">
    <property type="entry name" value="GALACTOFURANOSE TRANSPORTER ATP-BINDING PROTEIN YTFR"/>
    <property type="match status" value="1"/>
</dbReference>
<organism evidence="6 7">
    <name type="scientific">Amycolatopsis pithecellobii</name>
    <dbReference type="NCBI Taxonomy" id="664692"/>
    <lineage>
        <taxon>Bacteria</taxon>
        <taxon>Bacillati</taxon>
        <taxon>Actinomycetota</taxon>
        <taxon>Actinomycetes</taxon>
        <taxon>Pseudonocardiales</taxon>
        <taxon>Pseudonocardiaceae</taxon>
        <taxon>Amycolatopsis</taxon>
    </lineage>
</organism>
<dbReference type="CDD" id="cd03215">
    <property type="entry name" value="ABC_Carb_Monos_II"/>
    <property type="match status" value="1"/>
</dbReference>
<proteinExistence type="predicted"/>
<dbReference type="InterPro" id="IPR003593">
    <property type="entry name" value="AAA+_ATPase"/>
</dbReference>
<dbReference type="GO" id="GO:0005524">
    <property type="term" value="F:ATP binding"/>
    <property type="evidence" value="ECO:0007669"/>
    <property type="project" value="UniProtKB-KW"/>
</dbReference>
<evidence type="ECO:0000313" key="6">
    <source>
        <dbReference type="EMBL" id="MTD54951.1"/>
    </source>
</evidence>
<protein>
    <submittedName>
        <fullName evidence="6">ATP-binding cassette domain-containing protein</fullName>
    </submittedName>
</protein>
<dbReference type="RefSeq" id="WP_154757151.1">
    <property type="nucleotide sequence ID" value="NZ_WMBA01000016.1"/>
</dbReference>
<evidence type="ECO:0000313" key="7">
    <source>
        <dbReference type="Proteomes" id="UP000440096"/>
    </source>
</evidence>
<keyword evidence="7" id="KW-1185">Reference proteome</keyword>
<dbReference type="InterPro" id="IPR017871">
    <property type="entry name" value="ABC_transporter-like_CS"/>
</dbReference>
<evidence type="ECO:0000256" key="2">
    <source>
        <dbReference type="ARBA" id="ARBA00022737"/>
    </source>
</evidence>
<dbReference type="AlphaFoldDB" id="A0A6N7Z3S9"/>
<evidence type="ECO:0000256" key="4">
    <source>
        <dbReference type="ARBA" id="ARBA00022840"/>
    </source>
</evidence>
<dbReference type="GO" id="GO:0016887">
    <property type="term" value="F:ATP hydrolysis activity"/>
    <property type="evidence" value="ECO:0007669"/>
    <property type="project" value="InterPro"/>
</dbReference>
<evidence type="ECO:0000256" key="1">
    <source>
        <dbReference type="ARBA" id="ARBA00022448"/>
    </source>
</evidence>
<dbReference type="PANTHER" id="PTHR43790">
    <property type="entry name" value="CARBOHYDRATE TRANSPORT ATP-BINDING PROTEIN MG119-RELATED"/>
    <property type="match status" value="1"/>
</dbReference>
<dbReference type="Proteomes" id="UP000440096">
    <property type="component" value="Unassembled WGS sequence"/>
</dbReference>
<keyword evidence="2" id="KW-0677">Repeat</keyword>
<keyword evidence="3" id="KW-0547">Nucleotide-binding</keyword>
<dbReference type="SMART" id="SM00382">
    <property type="entry name" value="AAA"/>
    <property type="match status" value="2"/>
</dbReference>
<accession>A0A6N7Z3S9</accession>
<keyword evidence="4 6" id="KW-0067">ATP-binding</keyword>
<gene>
    <name evidence="6" type="ORF">GKO32_13320</name>
</gene>
<dbReference type="Gene3D" id="3.40.50.300">
    <property type="entry name" value="P-loop containing nucleotide triphosphate hydrolases"/>
    <property type="match status" value="2"/>
</dbReference>
<dbReference type="Pfam" id="PF00005">
    <property type="entry name" value="ABC_tran"/>
    <property type="match status" value="2"/>
</dbReference>
<name>A0A6N7Z3S9_9PSEU</name>
<dbReference type="PROSITE" id="PS00211">
    <property type="entry name" value="ABC_TRANSPORTER_1"/>
    <property type="match status" value="1"/>
</dbReference>
<dbReference type="SUPFAM" id="SSF52540">
    <property type="entry name" value="P-loop containing nucleoside triphosphate hydrolases"/>
    <property type="match status" value="2"/>
</dbReference>
<keyword evidence="1" id="KW-0813">Transport</keyword>
<dbReference type="EMBL" id="WMBA01000016">
    <property type="protein sequence ID" value="MTD54951.1"/>
    <property type="molecule type" value="Genomic_DNA"/>
</dbReference>
<evidence type="ECO:0000259" key="5">
    <source>
        <dbReference type="PROSITE" id="PS50893"/>
    </source>
</evidence>
<dbReference type="InterPro" id="IPR050107">
    <property type="entry name" value="ABC_carbohydrate_import_ATPase"/>
</dbReference>
<reference evidence="6 7" key="1">
    <citation type="submission" date="2019-11" db="EMBL/GenBank/DDBJ databases">
        <title>Draft genome of Amycolatopsis RM579.</title>
        <authorList>
            <person name="Duangmal K."/>
            <person name="Mingma R."/>
        </authorList>
    </citation>
    <scope>NUCLEOTIDE SEQUENCE [LARGE SCALE GENOMIC DNA]</scope>
    <source>
        <strain evidence="6 7">RM579</strain>
    </source>
</reference>
<comment type="caution">
    <text evidence="6">The sequence shown here is derived from an EMBL/GenBank/DDBJ whole genome shotgun (WGS) entry which is preliminary data.</text>
</comment>
<dbReference type="InterPro" id="IPR027417">
    <property type="entry name" value="P-loop_NTPase"/>
</dbReference>
<dbReference type="InterPro" id="IPR003439">
    <property type="entry name" value="ABC_transporter-like_ATP-bd"/>
</dbReference>
<dbReference type="PROSITE" id="PS50893">
    <property type="entry name" value="ABC_TRANSPORTER_2"/>
    <property type="match status" value="2"/>
</dbReference>